<evidence type="ECO:0008006" key="4">
    <source>
        <dbReference type="Google" id="ProtNLM"/>
    </source>
</evidence>
<evidence type="ECO:0000313" key="2">
    <source>
        <dbReference type="EMBL" id="BDG71454.1"/>
    </source>
</evidence>
<feature type="chain" id="PRO_5045272337" description="Preprotein translocase subunit SecD" evidence="1">
    <location>
        <begin position="20"/>
        <end position="175"/>
    </location>
</feature>
<evidence type="ECO:0000313" key="3">
    <source>
        <dbReference type="Proteomes" id="UP000831327"/>
    </source>
</evidence>
<dbReference type="EMBL" id="AP025637">
    <property type="protein sequence ID" value="BDG71454.1"/>
    <property type="molecule type" value="Genomic_DNA"/>
</dbReference>
<feature type="signal peptide" evidence="1">
    <location>
        <begin position="1"/>
        <end position="19"/>
    </location>
</feature>
<accession>A0ABM7Y0X3</accession>
<protein>
    <recommendedName>
        <fullName evidence="4">Preprotein translocase subunit SecD</fullName>
    </recommendedName>
</protein>
<name>A0ABM7Y0X3_9PROT</name>
<dbReference type="Proteomes" id="UP000831327">
    <property type="component" value="Chromosome"/>
</dbReference>
<evidence type="ECO:0000256" key="1">
    <source>
        <dbReference type="SAM" id="SignalP"/>
    </source>
</evidence>
<proteinExistence type="predicted"/>
<reference evidence="2 3" key="1">
    <citation type="journal article" date="2016" name="Microbes Environ.">
        <title>Phylogenetically diverse aerobic anoxygenic phototrophic bacteria isolated from epilithic biofilms in Tama river, Japan.</title>
        <authorList>
            <person name="Hirose S."/>
            <person name="Matsuura K."/>
            <person name="Haruta S."/>
        </authorList>
    </citation>
    <scope>NUCLEOTIDE SEQUENCE [LARGE SCALE GENOMIC DNA]</scope>
    <source>
        <strain evidence="2 3">S08</strain>
    </source>
</reference>
<sequence length="175" mass="18183">MVRGLWVVSLAAMAGCTGAADRVVPEPTDIRLEGAMVSVVRAFRAAQEVSAATGQPIGLYPCTVTVTFNITAGGTDRREIVLDANVTPPARIVQGALGLTATTEQTQTASRGNQIAILLTSAACNPPETLGTLRPQNVAVGSGGPPIILGGARISGGLTREQREVLDALVRERRR</sequence>
<organism evidence="2 3">
    <name type="scientific">Roseomonas fluvialis</name>
    <dbReference type="NCBI Taxonomy" id="1750527"/>
    <lineage>
        <taxon>Bacteria</taxon>
        <taxon>Pseudomonadati</taxon>
        <taxon>Pseudomonadota</taxon>
        <taxon>Alphaproteobacteria</taxon>
        <taxon>Acetobacterales</taxon>
        <taxon>Roseomonadaceae</taxon>
        <taxon>Roseomonas</taxon>
    </lineage>
</organism>
<dbReference type="PROSITE" id="PS51257">
    <property type="entry name" value="PROKAR_LIPOPROTEIN"/>
    <property type="match status" value="1"/>
</dbReference>
<gene>
    <name evidence="2" type="ORF">Rmf_13830</name>
</gene>
<keyword evidence="1" id="KW-0732">Signal</keyword>
<keyword evidence="3" id="KW-1185">Reference proteome</keyword>